<keyword evidence="6" id="KW-0378">Hydrolase</keyword>
<organism evidence="6 7">
    <name type="scientific">Candidatus Campylobacter infans</name>
    <dbReference type="NCBI Taxonomy" id="2561898"/>
    <lineage>
        <taxon>Bacteria</taxon>
        <taxon>Pseudomonadati</taxon>
        <taxon>Campylobacterota</taxon>
        <taxon>Epsilonproteobacteria</taxon>
        <taxon>Campylobacterales</taxon>
        <taxon>Campylobacteraceae</taxon>
        <taxon>Campylobacter</taxon>
    </lineage>
</organism>
<evidence type="ECO:0000256" key="3">
    <source>
        <dbReference type="ARBA" id="ARBA00022898"/>
    </source>
</evidence>
<name>A0A7H9CFR0_9BACT</name>
<dbReference type="KEGG" id="cinf:CINF_0444"/>
<dbReference type="InterPro" id="IPR036052">
    <property type="entry name" value="TrpB-like_PALP_sf"/>
</dbReference>
<dbReference type="PANTHER" id="PTHR43780:SF2">
    <property type="entry name" value="1-AMINOCYCLOPROPANE-1-CARBOXYLATE DEAMINASE-RELATED"/>
    <property type="match status" value="1"/>
</dbReference>
<protein>
    <submittedName>
        <fullName evidence="6">1-aminocyclopropane-1-carboxylate deaminase</fullName>
        <ecNumber evidence="6">3.5.99.7</ecNumber>
    </submittedName>
</protein>
<proteinExistence type="inferred from homology"/>
<reference evidence="6 7" key="1">
    <citation type="submission" date="2020-02" db="EMBL/GenBank/DDBJ databases">
        <title>Complete genome sequence of the novel Campylobacter species Candidatus Campylobacter infans.</title>
        <authorList>
            <person name="Duim B."/>
            <person name="Zomer A."/>
            <person name="van der Graaf L."/>
            <person name="Wagenaar J."/>
        </authorList>
    </citation>
    <scope>NUCLEOTIDE SEQUENCE [LARGE SCALE GENOMIC DNA]</scope>
    <source>
        <strain evidence="6 7">19S00001</strain>
    </source>
</reference>
<keyword evidence="3 5" id="KW-0663">Pyridoxal phosphate</keyword>
<evidence type="ECO:0000313" key="6">
    <source>
        <dbReference type="EMBL" id="QLI04973.1"/>
    </source>
</evidence>
<comment type="cofactor">
    <cofactor evidence="1">
        <name>pyridoxal 5'-phosphate</name>
        <dbReference type="ChEBI" id="CHEBI:597326"/>
    </cofactor>
</comment>
<gene>
    <name evidence="6" type="primary">acd</name>
    <name evidence="6" type="ORF">CINF_0444</name>
</gene>
<dbReference type="EC" id="3.5.99.7" evidence="6"/>
<evidence type="ECO:0000256" key="5">
    <source>
        <dbReference type="PIRSR" id="PIRSR006278-2"/>
    </source>
</evidence>
<evidence type="ECO:0000256" key="4">
    <source>
        <dbReference type="PIRSR" id="PIRSR006278-1"/>
    </source>
</evidence>
<dbReference type="PANTHER" id="PTHR43780">
    <property type="entry name" value="1-AMINOCYCLOPROPANE-1-CARBOXYLATE DEAMINASE-RELATED"/>
    <property type="match status" value="1"/>
</dbReference>
<sequence length="297" mass="34248">MLAQNNLPKFQKIRFKERDFFVLRDDLLDDEINGNKARKLEYFLNANLKNFSTLYSYGSSQSNAMSALSIFAKKKDLKFIYLTKHLSQFLQQNPSANYAIALANGAQIIARSDYKEYFFALKNSQNPKTLFIPEGIACKYAEQGFKTQAEQIKNFMQESGIKFDIFLPSGTGTACVYLAKNLAQCDVFTTPCVGDENYLNSQIQSLNAQARIKILKPALKCYFGDLRLEFYNIWRELKEQTGIEFELIYDPLGWLTMLENLKSFKNEILYIHQGGLSGLQSQKARYERKFKHLTIKI</sequence>
<feature type="modified residue" description="N6-(pyridoxal phosphate)lysine" evidence="5">
    <location>
        <position position="36"/>
    </location>
</feature>
<dbReference type="GO" id="GO:0019148">
    <property type="term" value="F:D-cysteine desulfhydrase activity"/>
    <property type="evidence" value="ECO:0007669"/>
    <property type="project" value="TreeGrafter"/>
</dbReference>
<accession>A0A7H9CFR0</accession>
<dbReference type="Proteomes" id="UP000509414">
    <property type="component" value="Chromosome"/>
</dbReference>
<dbReference type="PIRSF" id="PIRSF006278">
    <property type="entry name" value="ACCD_DCysDesulf"/>
    <property type="match status" value="1"/>
</dbReference>
<feature type="active site" description="Nucleophile" evidence="4">
    <location>
        <position position="62"/>
    </location>
</feature>
<dbReference type="InterPro" id="IPR027278">
    <property type="entry name" value="ACCD_DCysDesulf"/>
</dbReference>
<dbReference type="GO" id="GO:0008660">
    <property type="term" value="F:1-aminocyclopropane-1-carboxylate deaminase activity"/>
    <property type="evidence" value="ECO:0007669"/>
    <property type="project" value="UniProtKB-EC"/>
</dbReference>
<dbReference type="RefSeq" id="WP_179975589.1">
    <property type="nucleotide sequence ID" value="NZ_CP049075.1"/>
</dbReference>
<evidence type="ECO:0000313" key="7">
    <source>
        <dbReference type="Proteomes" id="UP000509414"/>
    </source>
</evidence>
<dbReference type="EMBL" id="CP049075">
    <property type="protein sequence ID" value="QLI04973.1"/>
    <property type="molecule type" value="Genomic_DNA"/>
</dbReference>
<dbReference type="AlphaFoldDB" id="A0A7H9CFR0"/>
<comment type="similarity">
    <text evidence="2">Belongs to the ACC deaminase/D-cysteine desulfhydrase family.</text>
</comment>
<dbReference type="Gene3D" id="3.40.50.1100">
    <property type="match status" value="2"/>
</dbReference>
<keyword evidence="7" id="KW-1185">Reference proteome</keyword>
<dbReference type="SUPFAM" id="SSF53686">
    <property type="entry name" value="Tryptophan synthase beta subunit-like PLP-dependent enzymes"/>
    <property type="match status" value="1"/>
</dbReference>
<evidence type="ECO:0000256" key="1">
    <source>
        <dbReference type="ARBA" id="ARBA00001933"/>
    </source>
</evidence>
<evidence type="ECO:0000256" key="2">
    <source>
        <dbReference type="ARBA" id="ARBA00008639"/>
    </source>
</evidence>